<reference evidence="6" key="1">
    <citation type="submission" date="2017-12" db="EMBL/GenBank/DDBJ databases">
        <title>Sequencing the genomes of 1000 Actinobacteria strains.</title>
        <authorList>
            <person name="Klenk H.-P."/>
        </authorList>
    </citation>
    <scope>NUCLEOTIDE SEQUENCE [LARGE SCALE GENOMIC DNA]</scope>
    <source>
        <strain evidence="6">DSM 44228</strain>
    </source>
</reference>
<feature type="domain" description="HTH lysR-type" evidence="5">
    <location>
        <begin position="50"/>
        <end position="115"/>
    </location>
</feature>
<evidence type="ECO:0000256" key="2">
    <source>
        <dbReference type="ARBA" id="ARBA00023015"/>
    </source>
</evidence>
<keyword evidence="3" id="KW-0804">Transcription</keyword>
<keyword evidence="2" id="KW-0805">Transcription regulation</keyword>
<dbReference type="InterPro" id="IPR000847">
    <property type="entry name" value="LysR_HTH_N"/>
</dbReference>
<dbReference type="SUPFAM" id="SSF46785">
    <property type="entry name" value="Winged helix' DNA-binding domain"/>
    <property type="match status" value="1"/>
</dbReference>
<proteinExistence type="inferred from homology"/>
<dbReference type="GO" id="GO:0003700">
    <property type="term" value="F:DNA-binding transcription factor activity"/>
    <property type="evidence" value="ECO:0007669"/>
    <property type="project" value="InterPro"/>
</dbReference>
<keyword evidence="6" id="KW-0238">DNA-binding</keyword>
<accession>A0A2N3XVI6</accession>
<feature type="region of interest" description="Disordered" evidence="4">
    <location>
        <begin position="1"/>
        <end position="22"/>
    </location>
</feature>
<comment type="caution">
    <text evidence="6">The sequence shown here is derived from an EMBL/GenBank/DDBJ whole genome shotgun (WGS) entry which is preliminary data.</text>
</comment>
<dbReference type="InterPro" id="IPR036390">
    <property type="entry name" value="WH_DNA-bd_sf"/>
</dbReference>
<evidence type="ECO:0000313" key="7">
    <source>
        <dbReference type="Proteomes" id="UP000233786"/>
    </source>
</evidence>
<keyword evidence="7" id="KW-1185">Reference proteome</keyword>
<dbReference type="InterPro" id="IPR036388">
    <property type="entry name" value="WH-like_DNA-bd_sf"/>
</dbReference>
<dbReference type="Proteomes" id="UP000233786">
    <property type="component" value="Unassembled WGS sequence"/>
</dbReference>
<protein>
    <submittedName>
        <fullName evidence="6">DNA-binding transcriptional LysR family regulator</fullName>
    </submittedName>
</protein>
<dbReference type="GO" id="GO:0000976">
    <property type="term" value="F:transcription cis-regulatory region binding"/>
    <property type="evidence" value="ECO:0007669"/>
    <property type="project" value="TreeGrafter"/>
</dbReference>
<dbReference type="AlphaFoldDB" id="A0A2N3XVI6"/>
<organism evidence="6 7">
    <name type="scientific">Saccharopolyspora spinosa</name>
    <dbReference type="NCBI Taxonomy" id="60894"/>
    <lineage>
        <taxon>Bacteria</taxon>
        <taxon>Bacillati</taxon>
        <taxon>Actinomycetota</taxon>
        <taxon>Actinomycetes</taxon>
        <taxon>Pseudonocardiales</taxon>
        <taxon>Pseudonocardiaceae</taxon>
        <taxon>Saccharopolyspora</taxon>
    </lineage>
</organism>
<evidence type="ECO:0000259" key="5">
    <source>
        <dbReference type="Pfam" id="PF00126"/>
    </source>
</evidence>
<name>A0A2N3XVI6_SACSN</name>
<dbReference type="STRING" id="994479.GCA_000194155_01755"/>
<dbReference type="EMBL" id="PJNB01000001">
    <property type="protein sequence ID" value="PKW14687.1"/>
    <property type="molecule type" value="Genomic_DNA"/>
</dbReference>
<evidence type="ECO:0000256" key="4">
    <source>
        <dbReference type="SAM" id="MobiDB-lite"/>
    </source>
</evidence>
<evidence type="ECO:0000313" key="6">
    <source>
        <dbReference type="EMBL" id="PKW14687.1"/>
    </source>
</evidence>
<dbReference type="Pfam" id="PF00126">
    <property type="entry name" value="HTH_1"/>
    <property type="match status" value="1"/>
</dbReference>
<dbReference type="Gene3D" id="1.10.10.10">
    <property type="entry name" value="Winged helix-like DNA-binding domain superfamily/Winged helix DNA-binding domain"/>
    <property type="match status" value="1"/>
</dbReference>
<comment type="similarity">
    <text evidence="1">Belongs to the LysR transcriptional regulatory family.</text>
</comment>
<gene>
    <name evidence="6" type="ORF">A8926_2321</name>
</gene>
<evidence type="ECO:0000256" key="3">
    <source>
        <dbReference type="ARBA" id="ARBA00023163"/>
    </source>
</evidence>
<dbReference type="SUPFAM" id="SSF53850">
    <property type="entry name" value="Periplasmic binding protein-like II"/>
    <property type="match status" value="1"/>
</dbReference>
<sequence>MQISSAHYTPARKGREKEAAVPLAGTASLPATDLRSRLLQSPAALLDTTMDQMRTLVLVHEVGTALAAARSLGREQSSVQKQLDTLNRNFKQLCGEPLVVKQGRGKKVLFTATGEAFVEIARDTLADWLDGVRESRRLRGETVTVGTTRFTLGFLANAGEHVAEEFQERGIDLRVTHLRTRELLDALRTKQADLVCGSVLIAEDDSVLAEFDVMEWRRSGLSLVTNLSGEQLPNRVMRASELHAVPLVVPASGLISGFLHGWFGTDFRDKLGIAAEIDDVRYGFDLLRSELLYGCMIVTQGVGEAAGDGRLPEGQGLRTIELVNDVGPKMQVLVGAFTRRGERQGYYAEHPLNLLWTALELENAKWKSGEVSPAKAS</sequence>
<dbReference type="PANTHER" id="PTHR30126">
    <property type="entry name" value="HTH-TYPE TRANSCRIPTIONAL REGULATOR"/>
    <property type="match status" value="1"/>
</dbReference>
<evidence type="ECO:0000256" key="1">
    <source>
        <dbReference type="ARBA" id="ARBA00009437"/>
    </source>
</evidence>
<dbReference type="PANTHER" id="PTHR30126:SF39">
    <property type="entry name" value="HTH-TYPE TRANSCRIPTIONAL REGULATOR CYSL"/>
    <property type="match status" value="1"/>
</dbReference>